<dbReference type="InterPro" id="IPR007627">
    <property type="entry name" value="RNA_pol_sigma70_r2"/>
</dbReference>
<dbReference type="EMBL" id="ACLF03000005">
    <property type="protein sequence ID" value="EFQ83246.1"/>
    <property type="molecule type" value="Genomic_DNA"/>
</dbReference>
<dbReference type="PANTHER" id="PTHR43133">
    <property type="entry name" value="RNA POLYMERASE ECF-TYPE SIGMA FACTO"/>
    <property type="match status" value="1"/>
</dbReference>
<dbReference type="AlphaFoldDB" id="E2SBW0"/>
<dbReference type="Pfam" id="PF04542">
    <property type="entry name" value="Sigma70_r2"/>
    <property type="match status" value="1"/>
</dbReference>
<dbReference type="Pfam" id="PF08281">
    <property type="entry name" value="Sigma70_r4_2"/>
    <property type="match status" value="1"/>
</dbReference>
<dbReference type="InterPro" id="IPR027383">
    <property type="entry name" value="Znf_put"/>
</dbReference>
<evidence type="ECO:0000259" key="9">
    <source>
        <dbReference type="Pfam" id="PF13490"/>
    </source>
</evidence>
<dbReference type="GO" id="GO:0016987">
    <property type="term" value="F:sigma factor activity"/>
    <property type="evidence" value="ECO:0007669"/>
    <property type="project" value="UniProtKB-KW"/>
</dbReference>
<feature type="domain" description="Putative zinc-finger" evidence="9">
    <location>
        <begin position="176"/>
        <end position="209"/>
    </location>
</feature>
<evidence type="ECO:0000313" key="11">
    <source>
        <dbReference type="Proteomes" id="UP000003111"/>
    </source>
</evidence>
<evidence type="ECO:0000259" key="7">
    <source>
        <dbReference type="Pfam" id="PF04542"/>
    </source>
</evidence>
<dbReference type="PANTHER" id="PTHR43133:SF50">
    <property type="entry name" value="ECF RNA POLYMERASE SIGMA FACTOR SIGM"/>
    <property type="match status" value="1"/>
</dbReference>
<feature type="domain" description="RNA polymerase sigma-70 region 2" evidence="7">
    <location>
        <begin position="14"/>
        <end position="77"/>
    </location>
</feature>
<reference evidence="10" key="1">
    <citation type="submission" date="2010-08" db="EMBL/GenBank/DDBJ databases">
        <authorList>
            <person name="Muzny D."/>
            <person name="Qin X."/>
            <person name="Buhay C."/>
            <person name="Dugan-Rocha S."/>
            <person name="Ding Y."/>
            <person name="Chen G."/>
            <person name="Hawes A."/>
            <person name="Holder M."/>
            <person name="Jhangiani S."/>
            <person name="Johnson A."/>
            <person name="Khan Z."/>
            <person name="Li Z."/>
            <person name="Liu W."/>
            <person name="Liu X."/>
            <person name="Perez L."/>
            <person name="Shen H."/>
            <person name="Wang Q."/>
            <person name="Watt J."/>
            <person name="Xi L."/>
            <person name="Xin Y."/>
            <person name="Zhou J."/>
            <person name="Deng J."/>
            <person name="Jiang H."/>
            <person name="Liu Y."/>
            <person name="Qu J."/>
            <person name="Song X.-Z."/>
            <person name="Zhang L."/>
            <person name="Villasana D."/>
            <person name="Johnson A."/>
            <person name="Liu J."/>
            <person name="Liyanage D."/>
            <person name="Lorensuhewa L."/>
            <person name="Robinson T."/>
            <person name="Song A."/>
            <person name="Song B.-B."/>
            <person name="Dinh H."/>
            <person name="Thornton R."/>
            <person name="Coyle M."/>
            <person name="Francisco L."/>
            <person name="Jackson L."/>
            <person name="Javaid M."/>
            <person name="Korchina V."/>
            <person name="Kovar C."/>
            <person name="Mata R."/>
            <person name="Mathew T."/>
            <person name="Ngo R."/>
            <person name="Nguyen L."/>
            <person name="Nguyen N."/>
            <person name="Okwuonu G."/>
            <person name="Ongeri F."/>
            <person name="Pham C."/>
            <person name="Simmons D."/>
            <person name="Wilczek-Boney K."/>
            <person name="Hale W."/>
            <person name="Jakkamsetti A."/>
            <person name="Pham P."/>
            <person name="Ruth R."/>
            <person name="San Lucas F."/>
            <person name="Warren J."/>
            <person name="Zhang J."/>
            <person name="Zhao Z."/>
            <person name="Zhou C."/>
            <person name="Zhu D."/>
            <person name="Lee S."/>
            <person name="Bess C."/>
            <person name="Blankenburg K."/>
            <person name="Forbes L."/>
            <person name="Fu Q."/>
            <person name="Gubbala S."/>
            <person name="Hirani K."/>
            <person name="Jayaseelan J.C."/>
            <person name="Lara F."/>
            <person name="Munidasa M."/>
            <person name="Palculict T."/>
            <person name="Patil S."/>
            <person name="Pu L.-L."/>
            <person name="Saada N."/>
            <person name="Tang L."/>
            <person name="Weissenberger G."/>
            <person name="Zhu Y."/>
            <person name="Hemphill L."/>
            <person name="Shang Y."/>
            <person name="Youmans B."/>
            <person name="Ayvaz T."/>
            <person name="Ross M."/>
            <person name="Santibanez J."/>
            <person name="Aqrawi P."/>
            <person name="Gross S."/>
            <person name="Joshi V."/>
            <person name="Fowler G."/>
            <person name="Nazareth L."/>
            <person name="Reid J."/>
            <person name="Worley K."/>
            <person name="Petrosino J."/>
            <person name="Highlander S."/>
            <person name="Gibbs R."/>
        </authorList>
    </citation>
    <scope>NUCLEOTIDE SEQUENCE [LARGE SCALE GENOMIC DNA]</scope>
    <source>
        <strain evidence="10">DSM 15272</strain>
    </source>
</reference>
<dbReference type="STRING" id="585531.HMPREF0063_11519"/>
<keyword evidence="3" id="KW-0731">Sigma factor</keyword>
<dbReference type="Gene3D" id="1.10.10.1320">
    <property type="entry name" value="Anti-sigma factor, zinc-finger domain"/>
    <property type="match status" value="1"/>
</dbReference>
<dbReference type="NCBIfam" id="TIGR02937">
    <property type="entry name" value="sigma70-ECF"/>
    <property type="match status" value="1"/>
</dbReference>
<evidence type="ECO:0000313" key="10">
    <source>
        <dbReference type="EMBL" id="EFQ83246.1"/>
    </source>
</evidence>
<dbReference type="InterPro" id="IPR041916">
    <property type="entry name" value="Anti_sigma_zinc_sf"/>
</dbReference>
<dbReference type="OrthoDB" id="3292386at2"/>
<dbReference type="InterPro" id="IPR039425">
    <property type="entry name" value="RNA_pol_sigma-70-like"/>
</dbReference>
<dbReference type="SUPFAM" id="SSF88659">
    <property type="entry name" value="Sigma3 and sigma4 domains of RNA polymerase sigma factors"/>
    <property type="match status" value="1"/>
</dbReference>
<comment type="caution">
    <text evidence="10">The sequence shown here is derived from an EMBL/GenBank/DDBJ whole genome shotgun (WGS) entry which is preliminary data.</text>
</comment>
<dbReference type="InterPro" id="IPR013249">
    <property type="entry name" value="RNA_pol_sigma70_r4_t2"/>
</dbReference>
<dbReference type="Gene3D" id="1.10.1740.10">
    <property type="match status" value="1"/>
</dbReference>
<protein>
    <submittedName>
        <fullName evidence="10">RNA polymerase sigma factor SigM</fullName>
    </submittedName>
</protein>
<dbReference type="GO" id="GO:0006352">
    <property type="term" value="P:DNA-templated transcription initiation"/>
    <property type="evidence" value="ECO:0007669"/>
    <property type="project" value="InterPro"/>
</dbReference>
<feature type="region of interest" description="Disordered" evidence="6">
    <location>
        <begin position="234"/>
        <end position="307"/>
    </location>
</feature>
<evidence type="ECO:0000259" key="8">
    <source>
        <dbReference type="Pfam" id="PF08281"/>
    </source>
</evidence>
<evidence type="ECO:0000256" key="1">
    <source>
        <dbReference type="ARBA" id="ARBA00010641"/>
    </source>
</evidence>
<evidence type="ECO:0000256" key="3">
    <source>
        <dbReference type="ARBA" id="ARBA00023082"/>
    </source>
</evidence>
<dbReference type="InterPro" id="IPR013325">
    <property type="entry name" value="RNA_pol_sigma_r2"/>
</dbReference>
<name>E2SBW0_9ACTN</name>
<organism evidence="10 11">
    <name type="scientific">Aeromicrobium marinum DSM 15272</name>
    <dbReference type="NCBI Taxonomy" id="585531"/>
    <lineage>
        <taxon>Bacteria</taxon>
        <taxon>Bacillati</taxon>
        <taxon>Actinomycetota</taxon>
        <taxon>Actinomycetes</taxon>
        <taxon>Propionibacteriales</taxon>
        <taxon>Nocardioidaceae</taxon>
        <taxon>Aeromicrobium</taxon>
    </lineage>
</organism>
<evidence type="ECO:0000256" key="5">
    <source>
        <dbReference type="ARBA" id="ARBA00023163"/>
    </source>
</evidence>
<keyword evidence="5" id="KW-0804">Transcription</keyword>
<proteinExistence type="inferred from homology"/>
<dbReference type="InterPro" id="IPR013324">
    <property type="entry name" value="RNA_pol_sigma_r3/r4-like"/>
</dbReference>
<evidence type="ECO:0000256" key="4">
    <source>
        <dbReference type="ARBA" id="ARBA00023125"/>
    </source>
</evidence>
<comment type="similarity">
    <text evidence="1">Belongs to the sigma-70 factor family. ECF subfamily.</text>
</comment>
<keyword evidence="2" id="KW-0805">Transcription regulation</keyword>
<keyword evidence="4" id="KW-0238">DNA-binding</keyword>
<feature type="compositionally biased region" description="Acidic residues" evidence="6">
    <location>
        <begin position="241"/>
        <end position="250"/>
    </location>
</feature>
<dbReference type="Pfam" id="PF13490">
    <property type="entry name" value="zf-HC2"/>
    <property type="match status" value="1"/>
</dbReference>
<feature type="domain" description="RNA polymerase sigma factor 70 region 4 type 2" evidence="8">
    <location>
        <begin position="107"/>
        <end position="157"/>
    </location>
</feature>
<dbReference type="HOGENOM" id="CLU_904994_0_0_11"/>
<evidence type="ECO:0000256" key="6">
    <source>
        <dbReference type="SAM" id="MobiDB-lite"/>
    </source>
</evidence>
<evidence type="ECO:0000256" key="2">
    <source>
        <dbReference type="ARBA" id="ARBA00023015"/>
    </source>
</evidence>
<dbReference type="InterPro" id="IPR014284">
    <property type="entry name" value="RNA_pol_sigma-70_dom"/>
</dbReference>
<dbReference type="InterPro" id="IPR036388">
    <property type="entry name" value="WH-like_DNA-bd_sf"/>
</dbReference>
<feature type="compositionally biased region" description="Basic and acidic residues" evidence="6">
    <location>
        <begin position="252"/>
        <end position="265"/>
    </location>
</feature>
<dbReference type="SUPFAM" id="SSF88946">
    <property type="entry name" value="Sigma2 domain of RNA polymerase sigma factors"/>
    <property type="match status" value="1"/>
</dbReference>
<dbReference type="eggNOG" id="COG1595">
    <property type="taxonomic scope" value="Bacteria"/>
</dbReference>
<gene>
    <name evidence="10" type="ORF">HMPREF0063_11519</name>
</gene>
<sequence>MPSDAEFAEELVALRDRLLAYARRLTASGDQGDAEDLVQATVERAWARRGTFRGEASASTWVHRILINLAHDRARRTHEVPLAPIPDRPVPDVHHLDLERAEDSAVVRAALSRLSVPDRAVIALRDAEGWSMVDTAAVVGCSVPSTQKRLQRARARLARSVELVRAEKAPVPLLGCSEARVLAAAYLAGTLSDRHALSVEAHLAACAACPPVLQALPTVREAVAGGRLSLRGLSGVATTDQEPDEADVEEPGQQRDDADDREHDTAGAADRGQSHDDHRDSCHDAQQTSGGAVHEGDEGHGSSSVRR</sequence>
<keyword evidence="11" id="KW-1185">Reference proteome</keyword>
<dbReference type="GO" id="GO:0003677">
    <property type="term" value="F:DNA binding"/>
    <property type="evidence" value="ECO:0007669"/>
    <property type="project" value="UniProtKB-KW"/>
</dbReference>
<accession>E2SBW0</accession>
<feature type="compositionally biased region" description="Basic and acidic residues" evidence="6">
    <location>
        <begin position="272"/>
        <end position="283"/>
    </location>
</feature>
<dbReference type="Proteomes" id="UP000003111">
    <property type="component" value="Unassembled WGS sequence"/>
</dbReference>
<dbReference type="Gene3D" id="1.10.10.10">
    <property type="entry name" value="Winged helix-like DNA-binding domain superfamily/Winged helix DNA-binding domain"/>
    <property type="match status" value="1"/>
</dbReference>